<dbReference type="Proteomes" id="UP000198724">
    <property type="component" value="Unassembled WGS sequence"/>
</dbReference>
<dbReference type="STRING" id="1436961.SAMN05421739_11211"/>
<proteinExistence type="predicted"/>
<name>A0A1I2Z759_9BACT</name>
<evidence type="ECO:0000313" key="1">
    <source>
        <dbReference type="EMBL" id="SFH33560.1"/>
    </source>
</evidence>
<protein>
    <submittedName>
        <fullName evidence="1">Uncharacterized protein</fullName>
    </submittedName>
</protein>
<accession>A0A1I2Z759</accession>
<reference evidence="2" key="1">
    <citation type="submission" date="2016-10" db="EMBL/GenBank/DDBJ databases">
        <authorList>
            <person name="Varghese N."/>
            <person name="Submissions S."/>
        </authorList>
    </citation>
    <scope>NUCLEOTIDE SEQUENCE [LARGE SCALE GENOMIC DNA]</scope>
    <source>
        <strain evidence="2">LP51</strain>
    </source>
</reference>
<evidence type="ECO:0000313" key="2">
    <source>
        <dbReference type="Proteomes" id="UP000198724"/>
    </source>
</evidence>
<sequence>MARASSLVPDYSWASGPVIDKTLFSGVSCPAASGRYGKSTATILSVAGRHMIPTLARGEREYRIRYIFIKNILLIYSFLRF</sequence>
<keyword evidence="2" id="KW-1185">Reference proteome</keyword>
<gene>
    <name evidence="1" type="ORF">SAMN05421739_11211</name>
</gene>
<dbReference type="AlphaFoldDB" id="A0A1I2Z759"/>
<dbReference type="EMBL" id="FOOT01000012">
    <property type="protein sequence ID" value="SFH33560.1"/>
    <property type="molecule type" value="Genomic_DNA"/>
</dbReference>
<organism evidence="1 2">
    <name type="scientific">Pontibacter chinhatensis</name>
    <dbReference type="NCBI Taxonomy" id="1436961"/>
    <lineage>
        <taxon>Bacteria</taxon>
        <taxon>Pseudomonadati</taxon>
        <taxon>Bacteroidota</taxon>
        <taxon>Cytophagia</taxon>
        <taxon>Cytophagales</taxon>
        <taxon>Hymenobacteraceae</taxon>
        <taxon>Pontibacter</taxon>
    </lineage>
</organism>